<dbReference type="EMBL" id="CAUYUJ010019765">
    <property type="protein sequence ID" value="CAK0893564.1"/>
    <property type="molecule type" value="Genomic_DNA"/>
</dbReference>
<comment type="caution">
    <text evidence="2">The sequence shown here is derived from an EMBL/GenBank/DDBJ whole genome shotgun (WGS) entry which is preliminary data.</text>
</comment>
<feature type="non-terminal residue" evidence="2">
    <location>
        <position position="1"/>
    </location>
</feature>
<feature type="compositionally biased region" description="Basic and acidic residues" evidence="1">
    <location>
        <begin position="58"/>
        <end position="69"/>
    </location>
</feature>
<protein>
    <submittedName>
        <fullName evidence="2">Uncharacterized protein</fullName>
    </submittedName>
</protein>
<evidence type="ECO:0000313" key="2">
    <source>
        <dbReference type="EMBL" id="CAK0893564.1"/>
    </source>
</evidence>
<feature type="region of interest" description="Disordered" evidence="1">
    <location>
        <begin position="117"/>
        <end position="142"/>
    </location>
</feature>
<evidence type="ECO:0000313" key="3">
    <source>
        <dbReference type="Proteomes" id="UP001189429"/>
    </source>
</evidence>
<gene>
    <name evidence="2" type="ORF">PCOR1329_LOCUS72843</name>
</gene>
<organism evidence="2 3">
    <name type="scientific">Prorocentrum cordatum</name>
    <dbReference type="NCBI Taxonomy" id="2364126"/>
    <lineage>
        <taxon>Eukaryota</taxon>
        <taxon>Sar</taxon>
        <taxon>Alveolata</taxon>
        <taxon>Dinophyceae</taxon>
        <taxon>Prorocentrales</taxon>
        <taxon>Prorocentraceae</taxon>
        <taxon>Prorocentrum</taxon>
    </lineage>
</organism>
<feature type="region of interest" description="Disordered" evidence="1">
    <location>
        <begin position="58"/>
        <end position="81"/>
    </location>
</feature>
<feature type="compositionally biased region" description="Low complexity" evidence="1">
    <location>
        <begin position="274"/>
        <end position="296"/>
    </location>
</feature>
<feature type="non-terminal residue" evidence="2">
    <location>
        <position position="322"/>
    </location>
</feature>
<feature type="region of interest" description="Disordered" evidence="1">
    <location>
        <begin position="233"/>
        <end position="322"/>
    </location>
</feature>
<feature type="compositionally biased region" description="Basic and acidic residues" evidence="1">
    <location>
        <begin position="297"/>
        <end position="314"/>
    </location>
</feature>
<proteinExistence type="predicted"/>
<keyword evidence="3" id="KW-1185">Reference proteome</keyword>
<evidence type="ECO:0000256" key="1">
    <source>
        <dbReference type="SAM" id="MobiDB-lite"/>
    </source>
</evidence>
<reference evidence="2" key="1">
    <citation type="submission" date="2023-10" db="EMBL/GenBank/DDBJ databases">
        <authorList>
            <person name="Chen Y."/>
            <person name="Shah S."/>
            <person name="Dougan E. K."/>
            <person name="Thang M."/>
            <person name="Chan C."/>
        </authorList>
    </citation>
    <scope>NUCLEOTIDE SEQUENCE [LARGE SCALE GENOMIC DNA]</scope>
</reference>
<name>A0ABN9X2P8_9DINO</name>
<sequence length="322" mass="33195">RGVPERRPRRERGRAVHLPLAGGARRAGARAACEGAALVQQRRLSGLLGVARRSAWRDHGRGGRRRMPDAEGGGGLARAPRTAGWRRRPLPCCPPCESPEGSGGAAYWTLRRADGPGRPGRCGEAPVGPASAPGGCAPQAGRGERTLRRRGGVCGARCRGCSCRRSCRGCQAAEAQPRGRPVREGRGRQQHAGARAIAVRSPGVVGLAGGRQRGEPRGRGSALWRGRLGPAAWAGDEASPLQEAGGGVARQAVGAHHGRDGVVPRRPRGGRVGRPGIADRAAAPAHGLPAAGPSAADRLRDRPRDAGAVGDDRLPTPGQGAA</sequence>
<dbReference type="Proteomes" id="UP001189429">
    <property type="component" value="Unassembled WGS sequence"/>
</dbReference>
<accession>A0ABN9X2P8</accession>